<evidence type="ECO:0000256" key="6">
    <source>
        <dbReference type="PIRNR" id="PIRNR000446"/>
    </source>
</evidence>
<sequence>MDNAFIFSGQGSQKEGMGKSLYLNSHIARKIYEDADNILGERFSDFIFNASEDVLMDTRYTQPAIFIYEVAAALGQSDFKPDCVAGHSLGEYAALVVSGTLDFEETLKFVWRRGQIFHEAFQKHPSAMGAIIGIPDDKVLSVLQTVGNEDGNSLYIANYNGPGQLVITGDRTSIKKACKIFKDMGAKRAVLLPMKGVGHSPNSKEEGEILEKEIMKLSFKTPNIPIYQDVDALPHKDPVKIKENQIKLMTSPVQWTNITRNMVSNGVRNFYEVGTDDTLQKIVSRMYPDLLVTSIWTCNDYRNIKPYNL</sequence>
<keyword evidence="4 6" id="KW-0012">Acyltransferase</keyword>
<accession>A0A412TK92</accession>
<dbReference type="Proteomes" id="UP000284243">
    <property type="component" value="Unassembled WGS sequence"/>
</dbReference>
<evidence type="ECO:0000256" key="3">
    <source>
        <dbReference type="ARBA" id="ARBA00022679"/>
    </source>
</evidence>
<dbReference type="PANTHER" id="PTHR42681:SF1">
    <property type="entry name" value="MALONYL-COA-ACYL CARRIER PROTEIN TRANSACYLASE, MITOCHONDRIAL"/>
    <property type="match status" value="1"/>
</dbReference>
<evidence type="ECO:0000313" key="9">
    <source>
        <dbReference type="Proteomes" id="UP000284243"/>
    </source>
</evidence>
<dbReference type="InterPro" id="IPR050858">
    <property type="entry name" value="Mal-CoA-ACP_Trans/PKS_FabD"/>
</dbReference>
<gene>
    <name evidence="8" type="ORF">DWW57_17130</name>
</gene>
<dbReference type="InterPro" id="IPR016035">
    <property type="entry name" value="Acyl_Trfase/lysoPLipase"/>
</dbReference>
<evidence type="ECO:0000256" key="1">
    <source>
        <dbReference type="ARBA" id="ARBA00013258"/>
    </source>
</evidence>
<evidence type="ECO:0000256" key="2">
    <source>
        <dbReference type="ARBA" id="ARBA00018953"/>
    </source>
</evidence>
<comment type="caution">
    <text evidence="8">The sequence shown here is derived from an EMBL/GenBank/DDBJ whole genome shotgun (WGS) entry which is preliminary data.</text>
</comment>
<keyword evidence="3 6" id="KW-0808">Transferase</keyword>
<dbReference type="Gene3D" id="3.40.366.10">
    <property type="entry name" value="Malonyl-Coenzyme A Acyl Carrier Protein, domain 2"/>
    <property type="match status" value="1"/>
</dbReference>
<dbReference type="SMART" id="SM00827">
    <property type="entry name" value="PKS_AT"/>
    <property type="match status" value="1"/>
</dbReference>
<evidence type="ECO:0000256" key="5">
    <source>
        <dbReference type="ARBA" id="ARBA00048462"/>
    </source>
</evidence>
<name>A0A412TK92_9BACT</name>
<dbReference type="PANTHER" id="PTHR42681">
    <property type="entry name" value="MALONYL-COA-ACYL CARRIER PROTEIN TRANSACYLASE, MITOCHONDRIAL"/>
    <property type="match status" value="1"/>
</dbReference>
<dbReference type="EC" id="2.3.1.39" evidence="1 6"/>
<dbReference type="Gene3D" id="3.30.70.250">
    <property type="entry name" value="Malonyl-CoA ACP transacylase, ACP-binding"/>
    <property type="match status" value="1"/>
</dbReference>
<organism evidence="8 9">
    <name type="scientific">Odoribacter splanchnicus</name>
    <dbReference type="NCBI Taxonomy" id="28118"/>
    <lineage>
        <taxon>Bacteria</taxon>
        <taxon>Pseudomonadati</taxon>
        <taxon>Bacteroidota</taxon>
        <taxon>Bacteroidia</taxon>
        <taxon>Bacteroidales</taxon>
        <taxon>Odoribacteraceae</taxon>
        <taxon>Odoribacter</taxon>
    </lineage>
</organism>
<dbReference type="RefSeq" id="WP_046402302.1">
    <property type="nucleotide sequence ID" value="NZ_JADNGC010000018.1"/>
</dbReference>
<dbReference type="InterPro" id="IPR016036">
    <property type="entry name" value="Malonyl_transacylase_ACP-bd"/>
</dbReference>
<dbReference type="SUPFAM" id="SSF52151">
    <property type="entry name" value="FabD/lysophospholipase-like"/>
    <property type="match status" value="1"/>
</dbReference>
<dbReference type="InterPro" id="IPR014043">
    <property type="entry name" value="Acyl_transferase_dom"/>
</dbReference>
<evidence type="ECO:0000256" key="4">
    <source>
        <dbReference type="ARBA" id="ARBA00023315"/>
    </source>
</evidence>
<evidence type="ECO:0000313" key="8">
    <source>
        <dbReference type="EMBL" id="RGU54186.1"/>
    </source>
</evidence>
<dbReference type="SUPFAM" id="SSF55048">
    <property type="entry name" value="Probable ACP-binding domain of malonyl-CoA ACP transacylase"/>
    <property type="match status" value="1"/>
</dbReference>
<feature type="domain" description="Malonyl-CoA:ACP transacylase (MAT)" evidence="7">
    <location>
        <begin position="6"/>
        <end position="304"/>
    </location>
</feature>
<comment type="catalytic activity">
    <reaction evidence="5 6">
        <text>holo-[ACP] + malonyl-CoA = malonyl-[ACP] + CoA</text>
        <dbReference type="Rhea" id="RHEA:41792"/>
        <dbReference type="Rhea" id="RHEA-COMP:9623"/>
        <dbReference type="Rhea" id="RHEA-COMP:9685"/>
        <dbReference type="ChEBI" id="CHEBI:57287"/>
        <dbReference type="ChEBI" id="CHEBI:57384"/>
        <dbReference type="ChEBI" id="CHEBI:64479"/>
        <dbReference type="ChEBI" id="CHEBI:78449"/>
        <dbReference type="EC" id="2.3.1.39"/>
    </reaction>
</comment>
<dbReference type="InterPro" id="IPR024925">
    <property type="entry name" value="Malonyl_CoA-ACP_transAc"/>
</dbReference>
<dbReference type="GO" id="GO:0004314">
    <property type="term" value="F:[acyl-carrier-protein] S-malonyltransferase activity"/>
    <property type="evidence" value="ECO:0007669"/>
    <property type="project" value="UniProtKB-EC"/>
</dbReference>
<dbReference type="GO" id="GO:0005829">
    <property type="term" value="C:cytosol"/>
    <property type="evidence" value="ECO:0007669"/>
    <property type="project" value="TreeGrafter"/>
</dbReference>
<protein>
    <recommendedName>
        <fullName evidence="2 6">Malonyl CoA-acyl carrier protein transacylase</fullName>
        <ecNumber evidence="1 6">2.3.1.39</ecNumber>
    </recommendedName>
</protein>
<evidence type="ECO:0000259" key="7">
    <source>
        <dbReference type="SMART" id="SM00827"/>
    </source>
</evidence>
<comment type="similarity">
    <text evidence="6">Belongs to the fabD family.</text>
</comment>
<dbReference type="EMBL" id="QRYC01000036">
    <property type="protein sequence ID" value="RGU54186.1"/>
    <property type="molecule type" value="Genomic_DNA"/>
</dbReference>
<dbReference type="InterPro" id="IPR001227">
    <property type="entry name" value="Ac_transferase_dom_sf"/>
</dbReference>
<proteinExistence type="inferred from homology"/>
<reference evidence="8 9" key="1">
    <citation type="submission" date="2018-08" db="EMBL/GenBank/DDBJ databases">
        <title>A genome reference for cultivated species of the human gut microbiota.</title>
        <authorList>
            <person name="Zou Y."/>
            <person name="Xue W."/>
            <person name="Luo G."/>
        </authorList>
    </citation>
    <scope>NUCLEOTIDE SEQUENCE [LARGE SCALE GENOMIC DNA]</scope>
    <source>
        <strain evidence="8 9">AF16-14</strain>
    </source>
</reference>
<dbReference type="GO" id="GO:0006633">
    <property type="term" value="P:fatty acid biosynthetic process"/>
    <property type="evidence" value="ECO:0007669"/>
    <property type="project" value="TreeGrafter"/>
</dbReference>
<dbReference type="Pfam" id="PF00698">
    <property type="entry name" value="Acyl_transf_1"/>
    <property type="match status" value="1"/>
</dbReference>
<dbReference type="PIRSF" id="PIRSF000446">
    <property type="entry name" value="Mct"/>
    <property type="match status" value="1"/>
</dbReference>
<dbReference type="AlphaFoldDB" id="A0A412TK92"/>